<feature type="binding site" evidence="7">
    <location>
        <position position="201"/>
    </location>
    <ligand>
        <name>Zn(2+)</name>
        <dbReference type="ChEBI" id="CHEBI:29105"/>
    </ligand>
</feature>
<feature type="transmembrane region" description="Helical" evidence="8">
    <location>
        <begin position="83"/>
        <end position="102"/>
    </location>
</feature>
<feature type="transmembrane region" description="Helical" evidence="8">
    <location>
        <begin position="138"/>
        <end position="156"/>
    </location>
</feature>
<evidence type="ECO:0000313" key="9">
    <source>
        <dbReference type="EMBL" id="RHG08102.1"/>
    </source>
</evidence>
<evidence type="ECO:0000256" key="6">
    <source>
        <dbReference type="ARBA" id="ARBA00023136"/>
    </source>
</evidence>
<dbReference type="AlphaFoldDB" id="A0A414S1M2"/>
<keyword evidence="7" id="KW-0479">Metal-binding</keyword>
<evidence type="ECO:0000256" key="4">
    <source>
        <dbReference type="ARBA" id="ARBA00022692"/>
    </source>
</evidence>
<evidence type="ECO:0000256" key="7">
    <source>
        <dbReference type="PIRSR" id="PIRSR604254-1"/>
    </source>
</evidence>
<keyword evidence="6 8" id="KW-0472">Membrane</keyword>
<comment type="caution">
    <text evidence="9">The sequence shown here is derived from an EMBL/GenBank/DDBJ whole genome shotgun (WGS) entry which is preliminary data.</text>
</comment>
<comment type="similarity">
    <text evidence="2">Belongs to the UPF0073 (Hly-III) family.</text>
</comment>
<dbReference type="PANTHER" id="PTHR20855">
    <property type="entry name" value="ADIPOR/PROGESTIN RECEPTOR-RELATED"/>
    <property type="match status" value="1"/>
</dbReference>
<sequence>MAEQLKEHIKDPGSAITHFIGMLMAIFAAIPLLLKAAREPDKIYIIAIAVYVASLILLYAASTTYHTFDKSKKINTILKKIDHMMISVLIAGSYTPICLLVLGGRTGIILLAIVWSFAIAGILIKAFWVYCPKWISSVLYIGMGWTCVLAFTQLLNSLSPAAFGWLLAGGIIYTVGGVIYALKLPIFNSKHKYFGSHEIFHLFVMAGSACHFVVMYAFVL</sequence>
<evidence type="ECO:0000256" key="3">
    <source>
        <dbReference type="ARBA" id="ARBA00022475"/>
    </source>
</evidence>
<protein>
    <submittedName>
        <fullName evidence="9">Hemolysin III family protein</fullName>
    </submittedName>
</protein>
<feature type="transmembrane region" description="Helical" evidence="8">
    <location>
        <begin position="108"/>
        <end position="131"/>
    </location>
</feature>
<feature type="transmembrane region" description="Helical" evidence="8">
    <location>
        <begin position="162"/>
        <end position="187"/>
    </location>
</feature>
<keyword evidence="5 8" id="KW-1133">Transmembrane helix</keyword>
<name>A0A414S1M2_9FIRM</name>
<dbReference type="PANTHER" id="PTHR20855:SF3">
    <property type="entry name" value="LD03007P"/>
    <property type="match status" value="1"/>
</dbReference>
<dbReference type="Pfam" id="PF03006">
    <property type="entry name" value="HlyIII"/>
    <property type="match status" value="1"/>
</dbReference>
<feature type="binding site" evidence="7">
    <location>
        <position position="197"/>
    </location>
    <ligand>
        <name>Zn(2+)</name>
        <dbReference type="ChEBI" id="CHEBI:29105"/>
    </ligand>
</feature>
<dbReference type="EMBL" id="QRHW01000012">
    <property type="protein sequence ID" value="RHG08102.1"/>
    <property type="molecule type" value="Genomic_DNA"/>
</dbReference>
<dbReference type="GO" id="GO:0005886">
    <property type="term" value="C:plasma membrane"/>
    <property type="evidence" value="ECO:0007669"/>
    <property type="project" value="UniProtKB-SubCell"/>
</dbReference>
<feature type="transmembrane region" description="Helical" evidence="8">
    <location>
        <begin position="199"/>
        <end position="219"/>
    </location>
</feature>
<keyword evidence="4 8" id="KW-0812">Transmembrane</keyword>
<organism evidence="9 10">
    <name type="scientific">Dorea longicatena</name>
    <dbReference type="NCBI Taxonomy" id="88431"/>
    <lineage>
        <taxon>Bacteria</taxon>
        <taxon>Bacillati</taxon>
        <taxon>Bacillota</taxon>
        <taxon>Clostridia</taxon>
        <taxon>Lachnospirales</taxon>
        <taxon>Lachnospiraceae</taxon>
        <taxon>Dorea</taxon>
    </lineage>
</organism>
<keyword evidence="3" id="KW-1003">Cell membrane</keyword>
<dbReference type="NCBIfam" id="TIGR01065">
    <property type="entry name" value="hlyIII"/>
    <property type="match status" value="1"/>
</dbReference>
<evidence type="ECO:0000313" key="10">
    <source>
        <dbReference type="Proteomes" id="UP000284112"/>
    </source>
</evidence>
<comment type="subcellular location">
    <subcellularLocation>
        <location evidence="1">Cell membrane</location>
        <topology evidence="1">Multi-pass membrane protein</topology>
    </subcellularLocation>
</comment>
<dbReference type="Proteomes" id="UP000284112">
    <property type="component" value="Unassembled WGS sequence"/>
</dbReference>
<dbReference type="GO" id="GO:0140911">
    <property type="term" value="F:pore-forming activity"/>
    <property type="evidence" value="ECO:0007669"/>
    <property type="project" value="InterPro"/>
</dbReference>
<feature type="binding site" evidence="7">
    <location>
        <position position="66"/>
    </location>
    <ligand>
        <name>Zn(2+)</name>
        <dbReference type="ChEBI" id="CHEBI:29105"/>
    </ligand>
</feature>
<dbReference type="RefSeq" id="WP_118309646.1">
    <property type="nucleotide sequence ID" value="NZ_QRHW01000012.1"/>
</dbReference>
<dbReference type="InterPro" id="IPR005744">
    <property type="entry name" value="Hy-lIII"/>
</dbReference>
<feature type="transmembrane region" description="Helical" evidence="8">
    <location>
        <begin position="15"/>
        <end position="37"/>
    </location>
</feature>
<evidence type="ECO:0000256" key="1">
    <source>
        <dbReference type="ARBA" id="ARBA00004651"/>
    </source>
</evidence>
<evidence type="ECO:0000256" key="5">
    <source>
        <dbReference type="ARBA" id="ARBA00022989"/>
    </source>
</evidence>
<evidence type="ECO:0000256" key="8">
    <source>
        <dbReference type="SAM" id="Phobius"/>
    </source>
</evidence>
<feature type="transmembrane region" description="Helical" evidence="8">
    <location>
        <begin position="43"/>
        <end position="62"/>
    </location>
</feature>
<gene>
    <name evidence="9" type="ORF">DW641_08560</name>
</gene>
<proteinExistence type="inferred from homology"/>
<evidence type="ECO:0000256" key="2">
    <source>
        <dbReference type="ARBA" id="ARBA00008488"/>
    </source>
</evidence>
<reference evidence="9 10" key="1">
    <citation type="submission" date="2018-08" db="EMBL/GenBank/DDBJ databases">
        <title>A genome reference for cultivated species of the human gut microbiota.</title>
        <authorList>
            <person name="Zou Y."/>
            <person name="Xue W."/>
            <person name="Luo G."/>
        </authorList>
    </citation>
    <scope>NUCLEOTIDE SEQUENCE [LARGE SCALE GENOMIC DNA]</scope>
    <source>
        <strain evidence="9 10">AM23-13</strain>
    </source>
</reference>
<dbReference type="GO" id="GO:0046872">
    <property type="term" value="F:metal ion binding"/>
    <property type="evidence" value="ECO:0007669"/>
    <property type="project" value="UniProtKB-KW"/>
</dbReference>
<accession>A0A414S1M2</accession>
<keyword evidence="7" id="KW-0862">Zinc</keyword>
<dbReference type="InterPro" id="IPR004254">
    <property type="entry name" value="AdipoR/HlyIII-related"/>
</dbReference>